<evidence type="ECO:0000313" key="8">
    <source>
        <dbReference type="Proteomes" id="UP001150062"/>
    </source>
</evidence>
<keyword evidence="3" id="KW-0819">tRNA processing</keyword>
<evidence type="ECO:0000256" key="5">
    <source>
        <dbReference type="SAM" id="MobiDB-lite"/>
    </source>
</evidence>
<evidence type="ECO:0000313" key="7">
    <source>
        <dbReference type="EMBL" id="KAJ6237687.1"/>
    </source>
</evidence>
<dbReference type="EC" id="5.4.99.25" evidence="2"/>
<keyword evidence="8" id="KW-1185">Reference proteome</keyword>
<organism evidence="7 8">
    <name type="scientific">Anaeramoeba flamelloides</name>
    <dbReference type="NCBI Taxonomy" id="1746091"/>
    <lineage>
        <taxon>Eukaryota</taxon>
        <taxon>Metamonada</taxon>
        <taxon>Anaeramoebidae</taxon>
        <taxon>Anaeramoeba</taxon>
    </lineage>
</organism>
<accession>A0ABQ8XYK1</accession>
<dbReference type="PANTHER" id="PTHR21568">
    <property type="entry name" value="TRNA PSEUDOURIDINE SYNTHASE PUS10"/>
    <property type="match status" value="1"/>
</dbReference>
<dbReference type="InterPro" id="IPR039894">
    <property type="entry name" value="Pus10-like"/>
</dbReference>
<gene>
    <name evidence="7" type="ORF">M0813_27252</name>
</gene>
<dbReference type="InterPro" id="IPR048741">
    <property type="entry name" value="Pus10-like_C"/>
</dbReference>
<keyword evidence="4" id="KW-0413">Isomerase</keyword>
<reference evidence="7" key="1">
    <citation type="submission" date="2022-08" db="EMBL/GenBank/DDBJ databases">
        <title>Novel sulfate-reducing endosymbionts in the free-living metamonad Anaeramoeba.</title>
        <authorList>
            <person name="Jerlstrom-Hultqvist J."/>
            <person name="Cepicka I."/>
            <person name="Gallot-Lavallee L."/>
            <person name="Salas-Leiva D."/>
            <person name="Curtis B.A."/>
            <person name="Zahonova K."/>
            <person name="Pipaliya S."/>
            <person name="Dacks J."/>
            <person name="Roger A.J."/>
        </authorList>
    </citation>
    <scope>NUCLEOTIDE SEQUENCE</scope>
    <source>
        <strain evidence="7">Schooner1</strain>
    </source>
</reference>
<dbReference type="InterPro" id="IPR020103">
    <property type="entry name" value="PsdUridine_synth_cat_dom_sf"/>
</dbReference>
<dbReference type="PANTHER" id="PTHR21568:SF0">
    <property type="entry name" value="TRNA PSEUDOURIDINE SYNTHASE PUS10"/>
    <property type="match status" value="1"/>
</dbReference>
<dbReference type="SUPFAM" id="SSF55120">
    <property type="entry name" value="Pseudouridine synthase"/>
    <property type="match status" value="1"/>
</dbReference>
<protein>
    <recommendedName>
        <fullName evidence="2">tRNA pseudouridine(55) synthase</fullName>
        <ecNumber evidence="2">5.4.99.25</ecNumber>
    </recommendedName>
</protein>
<feature type="domain" description="Pus10-like C-terminal" evidence="6">
    <location>
        <begin position="351"/>
        <end position="591"/>
    </location>
</feature>
<evidence type="ECO:0000256" key="4">
    <source>
        <dbReference type="ARBA" id="ARBA00023235"/>
    </source>
</evidence>
<feature type="region of interest" description="Disordered" evidence="5">
    <location>
        <begin position="228"/>
        <end position="292"/>
    </location>
</feature>
<evidence type="ECO:0000256" key="1">
    <source>
        <dbReference type="ARBA" id="ARBA00009652"/>
    </source>
</evidence>
<evidence type="ECO:0000259" key="6">
    <source>
        <dbReference type="Pfam" id="PF21238"/>
    </source>
</evidence>
<dbReference type="EMBL" id="JAOAOG010000239">
    <property type="protein sequence ID" value="KAJ6237687.1"/>
    <property type="molecule type" value="Genomic_DNA"/>
</dbReference>
<dbReference type="Proteomes" id="UP001150062">
    <property type="component" value="Unassembled WGS sequence"/>
</dbReference>
<sequence>MENQEHKTDQKLSPLEVNIKSIEPQKEKFKTLFDLGCCFLCCYRIVGIIPPFEALKVFKDITDTHYQQIFGETRNSKLTTTSNSCCLACLNLLKTENLEKNLIKLIKKKGYQNIGSFGISITIPPSVILREHCLSLFVSLEPSNIIPIKQIMKYTVFKQSKLESVFKVPQVEFDQACLSLKIGWHYPNDSQEISKIETLLPSSKLKRKKQSFKTRQRKRTKENKILNQKLFKQQLKENDMEKENENENENENKKEYENEKEKEKENDIEKEKEKEKETKKEKEKEREKERELEDDFLGNIDPEQQLFGSNCIQSTLKDITKNELEQLCPIPPEPVKDQTNIIIFPISKPIYIYGRYLKMSRNVPNAPWYIKGERKGNYSVEEFVSKQLTNLFSGTHSGFVSSGREDIDVRMLGTGRPFILEIIEPKIYKKLISLEEQKQIIDQIFQNSEGLVTVKDLEIVDKSHRKKTIKGEGKSKAYRCIVWCECNFNQQLFTQKLQQLTSDTNGTLLLKQKTPVRVLHRRNLTVRQRAIYEIKIVEQINDNFVVIDMITQGGTYVKEFICGDFGRTNPSFSQIIGCKSEIVQLDVISVNLNK</sequence>
<dbReference type="Pfam" id="PF21238">
    <property type="entry name" value="Pus10_C"/>
    <property type="match status" value="1"/>
</dbReference>
<comment type="similarity">
    <text evidence="1">Belongs to the pseudouridine synthase Pus10 family.</text>
</comment>
<name>A0ABQ8XYK1_9EUKA</name>
<evidence type="ECO:0000256" key="2">
    <source>
        <dbReference type="ARBA" id="ARBA00012787"/>
    </source>
</evidence>
<proteinExistence type="inferred from homology"/>
<dbReference type="Gene3D" id="3.30.70.2510">
    <property type="match status" value="1"/>
</dbReference>
<feature type="compositionally biased region" description="Basic and acidic residues" evidence="5">
    <location>
        <begin position="234"/>
        <end position="291"/>
    </location>
</feature>
<comment type="caution">
    <text evidence="7">The sequence shown here is derived from an EMBL/GenBank/DDBJ whole genome shotgun (WGS) entry which is preliminary data.</text>
</comment>
<evidence type="ECO:0000256" key="3">
    <source>
        <dbReference type="ARBA" id="ARBA00022694"/>
    </source>
</evidence>
<dbReference type="Gene3D" id="3.30.70.3190">
    <property type="match status" value="1"/>
</dbReference>